<name>A0A2C5Y2U0_9HYPO</name>
<evidence type="ECO:0000256" key="1">
    <source>
        <dbReference type="SAM" id="Phobius"/>
    </source>
</evidence>
<comment type="caution">
    <text evidence="2">The sequence shown here is derived from an EMBL/GenBank/DDBJ whole genome shotgun (WGS) entry which is preliminary data.</text>
</comment>
<feature type="transmembrane region" description="Helical" evidence="1">
    <location>
        <begin position="52"/>
        <end position="72"/>
    </location>
</feature>
<gene>
    <name evidence="2" type="ORF">CDD81_6422</name>
</gene>
<keyword evidence="1" id="KW-1133">Transmembrane helix</keyword>
<organism evidence="2 3">
    <name type="scientific">Ophiocordyceps australis</name>
    <dbReference type="NCBI Taxonomy" id="1399860"/>
    <lineage>
        <taxon>Eukaryota</taxon>
        <taxon>Fungi</taxon>
        <taxon>Dikarya</taxon>
        <taxon>Ascomycota</taxon>
        <taxon>Pezizomycotina</taxon>
        <taxon>Sordariomycetes</taxon>
        <taxon>Hypocreomycetidae</taxon>
        <taxon>Hypocreales</taxon>
        <taxon>Ophiocordycipitaceae</taxon>
        <taxon>Ophiocordyceps</taxon>
    </lineage>
</organism>
<protein>
    <recommendedName>
        <fullName evidence="4">Pantothenate transporter liz1</fullName>
    </recommendedName>
</protein>
<evidence type="ECO:0000313" key="2">
    <source>
        <dbReference type="EMBL" id="PHH62997.1"/>
    </source>
</evidence>
<reference evidence="2 3" key="1">
    <citation type="submission" date="2017-06" db="EMBL/GenBank/DDBJ databases">
        <title>Ant-infecting Ophiocordyceps genomes reveal a high diversity of potential behavioral manipulation genes and a possible major role for enterotoxins.</title>
        <authorList>
            <person name="De Bekker C."/>
            <person name="Evans H.C."/>
            <person name="Brachmann A."/>
            <person name="Hughes D.P."/>
        </authorList>
    </citation>
    <scope>NUCLEOTIDE SEQUENCE [LARGE SCALE GENOMIC DNA]</scope>
    <source>
        <strain evidence="2 3">Map64</strain>
    </source>
</reference>
<dbReference type="AlphaFoldDB" id="A0A2C5Y2U0"/>
<accession>A0A2C5Y2U0</accession>
<evidence type="ECO:0000313" key="3">
    <source>
        <dbReference type="Proteomes" id="UP000226192"/>
    </source>
</evidence>
<keyword evidence="1" id="KW-0812">Transmembrane</keyword>
<evidence type="ECO:0008006" key="4">
    <source>
        <dbReference type="Google" id="ProtNLM"/>
    </source>
</evidence>
<sequence>MSPISRLATRRPFSVMSSIRTAARSMEPHPFQRLPVTQRPAKPDWGSNIKRVGTQAIIFFPGIGMLLGWPIAAKMLLDGHV</sequence>
<dbReference type="OrthoDB" id="4829316at2759"/>
<keyword evidence="3" id="KW-1185">Reference proteome</keyword>
<proteinExistence type="predicted"/>
<dbReference type="Proteomes" id="UP000226192">
    <property type="component" value="Unassembled WGS sequence"/>
</dbReference>
<keyword evidence="1" id="KW-0472">Membrane</keyword>
<dbReference type="EMBL" id="NJET01000059">
    <property type="protein sequence ID" value="PHH62997.1"/>
    <property type="molecule type" value="Genomic_DNA"/>
</dbReference>